<proteinExistence type="predicted"/>
<dbReference type="KEGG" id="falb:HYN59_06160"/>
<feature type="domain" description="WGR" evidence="1">
    <location>
        <begin position="15"/>
        <end position="92"/>
    </location>
</feature>
<dbReference type="Proteomes" id="UP000244929">
    <property type="component" value="Chromosome"/>
</dbReference>
<evidence type="ECO:0000259" key="1">
    <source>
        <dbReference type="PROSITE" id="PS51977"/>
    </source>
</evidence>
<dbReference type="PANTHER" id="PTHR30634">
    <property type="entry name" value="OUTER MEMBRANE LOLAB LIPOPROTEIN INSERTION APPARATUS"/>
    <property type="match status" value="1"/>
</dbReference>
<accession>A0A2S1R2R4</accession>
<dbReference type="CDD" id="cd07996">
    <property type="entry name" value="WGR_MMR_like"/>
    <property type="match status" value="1"/>
</dbReference>
<dbReference type="Gene3D" id="2.20.140.10">
    <property type="entry name" value="WGR domain"/>
    <property type="match status" value="1"/>
</dbReference>
<dbReference type="InterPro" id="IPR049809">
    <property type="entry name" value="YehF/YfeS-like_WGR"/>
</dbReference>
<organism evidence="2 3">
    <name type="scientific">Flavobacterium album</name>
    <dbReference type="NCBI Taxonomy" id="2175091"/>
    <lineage>
        <taxon>Bacteria</taxon>
        <taxon>Pseudomonadati</taxon>
        <taxon>Bacteroidota</taxon>
        <taxon>Flavobacteriia</taxon>
        <taxon>Flavobacteriales</taxon>
        <taxon>Flavobacteriaceae</taxon>
        <taxon>Flavobacterium</taxon>
    </lineage>
</organism>
<dbReference type="PANTHER" id="PTHR30634:SF13">
    <property type="entry name" value="PROTEIN YEHF"/>
    <property type="match status" value="1"/>
</dbReference>
<evidence type="ECO:0000313" key="2">
    <source>
        <dbReference type="EMBL" id="AWH86935.1"/>
    </source>
</evidence>
<name>A0A2S1R2R4_9FLAO</name>
<dbReference type="EMBL" id="CP029186">
    <property type="protein sequence ID" value="AWH86935.1"/>
    <property type="molecule type" value="Genomic_DNA"/>
</dbReference>
<sequence length="92" mass="10597">MRYETAAFNLSSYYKPEIKAEEGEPILLTYKDDKSDKFWQVVQDGTTLYITYGKTGTAGQKNVKTFDSLQKAEKERDKLINEKLGKGYMRAN</sequence>
<dbReference type="AlphaFoldDB" id="A0A2S1R2R4"/>
<dbReference type="Pfam" id="PF05406">
    <property type="entry name" value="WGR"/>
    <property type="match status" value="1"/>
</dbReference>
<dbReference type="SUPFAM" id="SSF142921">
    <property type="entry name" value="WGR domain-like"/>
    <property type="match status" value="1"/>
</dbReference>
<evidence type="ECO:0000313" key="3">
    <source>
        <dbReference type="Proteomes" id="UP000244929"/>
    </source>
</evidence>
<dbReference type="InterPro" id="IPR008893">
    <property type="entry name" value="WGR_domain"/>
</dbReference>
<dbReference type="OrthoDB" id="9757917at2"/>
<dbReference type="InterPro" id="IPR036930">
    <property type="entry name" value="WGR_dom_sf"/>
</dbReference>
<gene>
    <name evidence="2" type="ORF">HYN59_06160</name>
</gene>
<protein>
    <recommendedName>
        <fullName evidence="1">WGR domain-containing protein</fullName>
    </recommendedName>
</protein>
<dbReference type="PROSITE" id="PS51977">
    <property type="entry name" value="WGR"/>
    <property type="match status" value="1"/>
</dbReference>
<dbReference type="InterPro" id="IPR050458">
    <property type="entry name" value="LolB"/>
</dbReference>
<keyword evidence="3" id="KW-1185">Reference proteome</keyword>
<reference evidence="2 3" key="1">
    <citation type="submission" date="2018-04" db="EMBL/GenBank/DDBJ databases">
        <title>Genome sequencing of Flavobacterium sp. HYN0059.</title>
        <authorList>
            <person name="Yi H."/>
            <person name="Baek C."/>
        </authorList>
    </citation>
    <scope>NUCLEOTIDE SEQUENCE [LARGE SCALE GENOMIC DNA]</scope>
    <source>
        <strain evidence="2 3">HYN0059</strain>
    </source>
</reference>
<dbReference type="SMART" id="SM00773">
    <property type="entry name" value="WGR"/>
    <property type="match status" value="1"/>
</dbReference>